<dbReference type="Proteomes" id="UP000078116">
    <property type="component" value="Unassembled WGS sequence"/>
</dbReference>
<dbReference type="EMBL" id="LXJZ01000181">
    <property type="protein sequence ID" value="OAJ57110.1"/>
    <property type="molecule type" value="Genomic_DNA"/>
</dbReference>
<evidence type="ECO:0000256" key="4">
    <source>
        <dbReference type="ARBA" id="ARBA00022452"/>
    </source>
</evidence>
<dbReference type="RefSeq" id="WP_064269297.1">
    <property type="nucleotide sequence ID" value="NZ_LXJZ01000181.1"/>
</dbReference>
<comment type="caution">
    <text evidence="14">The sequence shown here is derived from an EMBL/GenBank/DDBJ whole genome shotgun (WGS) entry which is preliminary data.</text>
</comment>
<evidence type="ECO:0000256" key="5">
    <source>
        <dbReference type="ARBA" id="ARBA00022692"/>
    </source>
</evidence>
<protein>
    <submittedName>
        <fullName evidence="14">Porin</fullName>
    </submittedName>
</protein>
<keyword evidence="6 11" id="KW-0732">Signal</keyword>
<dbReference type="InterPro" id="IPR033900">
    <property type="entry name" value="Gram_neg_porin_domain"/>
</dbReference>
<keyword evidence="3" id="KW-0813">Transport</keyword>
<evidence type="ECO:0000313" key="16">
    <source>
        <dbReference type="Proteomes" id="UP000078116"/>
    </source>
</evidence>
<dbReference type="Proteomes" id="UP000077961">
    <property type="component" value="Unassembled WGS sequence"/>
</dbReference>
<evidence type="ECO:0000256" key="3">
    <source>
        <dbReference type="ARBA" id="ARBA00022448"/>
    </source>
</evidence>
<sequence>MKKVLYATLMSVLSGAAYAQSSVTLYGDIGGGVRWTNGTKGGSVVGYNNNIIAGNQFGFTGKEDLGDGLKAIFKLEGAFNSGTGAVKTTGTLFSQAAFVGLTGDFGRLTLGRQLNANEDFGILIDPAGGRGQSIAIEPGVVYSASYFTLDSRFNNTIKYLGQVGGFRFGASYSPGGVAGNSRAGTNYSGAAMYQWGPALGGVSYQKTWSATAMQWAQTFQTGGTLQIGPARLYLSYADLTVTGTTPGAPRRRDKIPGGGMVWIVTPSLQVTAAFIDDIASDLGNVQAASGHKITTFAIAEYFLSKQTELYAEVDRNGFSGAYRYDPANITALGLNPGGHTLTGVSVGLMTRF</sequence>
<dbReference type="PANTHER" id="PTHR34501:SF9">
    <property type="entry name" value="MAJOR OUTER MEMBRANE PROTEIN P.IA"/>
    <property type="match status" value="1"/>
</dbReference>
<reference evidence="15 16" key="1">
    <citation type="submission" date="2016-04" db="EMBL/GenBank/DDBJ databases">
        <title>Reclassification of Paraburkholderia panaciterrae (Farh et al. 2015) Dobritsa &amp; Samadpour 2016 as a later homotypic synonym of Paraburkholderia ginsengiterrae (Farh et al. 2015) Dobritsa &amp; Samadpour 2016.</title>
        <authorList>
            <person name="Dobritsa A.P."/>
            <person name="Kutumbaka K."/>
            <person name="Samadpour M."/>
        </authorList>
    </citation>
    <scope>NUCLEOTIDE SEQUENCE [LARGE SCALE GENOMIC DNA]</scope>
    <source>
        <strain evidence="14 16">DCY85</strain>
        <strain evidence="13 15">DCY85-1</strain>
    </source>
</reference>
<feature type="domain" description="Porin" evidence="12">
    <location>
        <begin position="8"/>
        <end position="319"/>
    </location>
</feature>
<dbReference type="GO" id="GO:0046930">
    <property type="term" value="C:pore complex"/>
    <property type="evidence" value="ECO:0007669"/>
    <property type="project" value="UniProtKB-KW"/>
</dbReference>
<evidence type="ECO:0000256" key="1">
    <source>
        <dbReference type="ARBA" id="ARBA00004571"/>
    </source>
</evidence>
<feature type="chain" id="PRO_5008393759" evidence="11">
    <location>
        <begin position="20"/>
        <end position="352"/>
    </location>
</feature>
<keyword evidence="8" id="KW-0626">Porin</keyword>
<keyword evidence="7" id="KW-0406">Ion transport</keyword>
<evidence type="ECO:0000256" key="8">
    <source>
        <dbReference type="ARBA" id="ARBA00023114"/>
    </source>
</evidence>
<evidence type="ECO:0000259" key="12">
    <source>
        <dbReference type="Pfam" id="PF13609"/>
    </source>
</evidence>
<proteinExistence type="predicted"/>
<evidence type="ECO:0000256" key="9">
    <source>
        <dbReference type="ARBA" id="ARBA00023136"/>
    </source>
</evidence>
<keyword evidence="15" id="KW-1185">Reference proteome</keyword>
<dbReference type="SUPFAM" id="SSF56935">
    <property type="entry name" value="Porins"/>
    <property type="match status" value="1"/>
</dbReference>
<feature type="signal peptide" evidence="11">
    <location>
        <begin position="1"/>
        <end position="19"/>
    </location>
</feature>
<dbReference type="AlphaFoldDB" id="A0A1A9N9Q0"/>
<evidence type="ECO:0000313" key="13">
    <source>
        <dbReference type="EMBL" id="OAJ57110.1"/>
    </source>
</evidence>
<comment type="subcellular location">
    <subcellularLocation>
        <location evidence="1">Cell outer membrane</location>
        <topology evidence="1">Multi-pass membrane protein</topology>
    </subcellularLocation>
</comment>
<keyword evidence="10" id="KW-0998">Cell outer membrane</keyword>
<dbReference type="OrthoDB" id="6975458at2"/>
<gene>
    <name evidence="13" type="ORF">A6V36_32265</name>
    <name evidence="14" type="ORF">A6V37_25300</name>
</gene>
<keyword evidence="4" id="KW-1134">Transmembrane beta strand</keyword>
<evidence type="ECO:0000256" key="2">
    <source>
        <dbReference type="ARBA" id="ARBA00011233"/>
    </source>
</evidence>
<evidence type="ECO:0000313" key="15">
    <source>
        <dbReference type="Proteomes" id="UP000077961"/>
    </source>
</evidence>
<dbReference type="Gene3D" id="2.40.160.10">
    <property type="entry name" value="Porin"/>
    <property type="match status" value="1"/>
</dbReference>
<dbReference type="InterPro" id="IPR050298">
    <property type="entry name" value="Gram-neg_bact_OMP"/>
</dbReference>
<evidence type="ECO:0000313" key="14">
    <source>
        <dbReference type="EMBL" id="OAJ61334.1"/>
    </source>
</evidence>
<dbReference type="Pfam" id="PF13609">
    <property type="entry name" value="Porin_4"/>
    <property type="match status" value="1"/>
</dbReference>
<evidence type="ECO:0000256" key="11">
    <source>
        <dbReference type="SAM" id="SignalP"/>
    </source>
</evidence>
<keyword evidence="5" id="KW-0812">Transmembrane</keyword>
<evidence type="ECO:0000256" key="6">
    <source>
        <dbReference type="ARBA" id="ARBA00022729"/>
    </source>
</evidence>
<dbReference type="GO" id="GO:0015288">
    <property type="term" value="F:porin activity"/>
    <property type="evidence" value="ECO:0007669"/>
    <property type="project" value="UniProtKB-KW"/>
</dbReference>
<dbReference type="GO" id="GO:0009279">
    <property type="term" value="C:cell outer membrane"/>
    <property type="evidence" value="ECO:0007669"/>
    <property type="project" value="UniProtKB-SubCell"/>
</dbReference>
<dbReference type="InterPro" id="IPR023614">
    <property type="entry name" value="Porin_dom_sf"/>
</dbReference>
<evidence type="ECO:0000256" key="10">
    <source>
        <dbReference type="ARBA" id="ARBA00023237"/>
    </source>
</evidence>
<keyword evidence="9" id="KW-0472">Membrane</keyword>
<name>A0A1A9N9Q0_9BURK</name>
<dbReference type="CDD" id="cd00342">
    <property type="entry name" value="gram_neg_porins"/>
    <property type="match status" value="1"/>
</dbReference>
<dbReference type="STRING" id="1462993.A6V36_32265"/>
<dbReference type="PANTHER" id="PTHR34501">
    <property type="entry name" value="PROTEIN YDDL-RELATED"/>
    <property type="match status" value="1"/>
</dbReference>
<dbReference type="EMBL" id="LXKA01000220">
    <property type="protein sequence ID" value="OAJ61334.1"/>
    <property type="molecule type" value="Genomic_DNA"/>
</dbReference>
<organism evidence="14 16">
    <name type="scientific">Paraburkholderia ginsengiterrae</name>
    <dbReference type="NCBI Taxonomy" id="1462993"/>
    <lineage>
        <taxon>Bacteria</taxon>
        <taxon>Pseudomonadati</taxon>
        <taxon>Pseudomonadota</taxon>
        <taxon>Betaproteobacteria</taxon>
        <taxon>Burkholderiales</taxon>
        <taxon>Burkholderiaceae</taxon>
        <taxon>Paraburkholderia</taxon>
    </lineage>
</organism>
<accession>A0A1A9N9Q0</accession>
<dbReference type="GO" id="GO:0006811">
    <property type="term" value="P:monoatomic ion transport"/>
    <property type="evidence" value="ECO:0007669"/>
    <property type="project" value="UniProtKB-KW"/>
</dbReference>
<comment type="subunit">
    <text evidence="2">Homotrimer.</text>
</comment>
<evidence type="ECO:0000256" key="7">
    <source>
        <dbReference type="ARBA" id="ARBA00023065"/>
    </source>
</evidence>